<dbReference type="STRING" id="584787.GCA_001247655_02549"/>
<dbReference type="Pfam" id="PF01551">
    <property type="entry name" value="Peptidase_M23"/>
    <property type="match status" value="1"/>
</dbReference>
<feature type="domain" description="M23ase beta-sheet core" evidence="2">
    <location>
        <begin position="140"/>
        <end position="239"/>
    </location>
</feature>
<dbReference type="AlphaFoldDB" id="A0A3N1PKN8"/>
<accession>A0A3N1PKN8</accession>
<dbReference type="PANTHER" id="PTHR21666:SF294">
    <property type="entry name" value="PEPTIDASE M23"/>
    <property type="match status" value="1"/>
</dbReference>
<organism evidence="3 4">
    <name type="scientific">Gallaecimonas pentaromativorans</name>
    <dbReference type="NCBI Taxonomy" id="584787"/>
    <lineage>
        <taxon>Bacteria</taxon>
        <taxon>Pseudomonadati</taxon>
        <taxon>Pseudomonadota</taxon>
        <taxon>Gammaproteobacteria</taxon>
        <taxon>Enterobacterales</taxon>
        <taxon>Gallaecimonadaceae</taxon>
        <taxon>Gallaecimonas</taxon>
    </lineage>
</organism>
<reference evidence="3 4" key="1">
    <citation type="submission" date="2018-11" db="EMBL/GenBank/DDBJ databases">
        <title>Genomic Encyclopedia of Type Strains, Phase IV (KMG-IV): sequencing the most valuable type-strain genomes for metagenomic binning, comparative biology and taxonomic classification.</title>
        <authorList>
            <person name="Goeker M."/>
        </authorList>
    </citation>
    <scope>NUCLEOTIDE SEQUENCE [LARGE SCALE GENOMIC DNA]</scope>
    <source>
        <strain evidence="3 4">DSM 21945</strain>
    </source>
</reference>
<dbReference type="InterPro" id="IPR011055">
    <property type="entry name" value="Dup_hybrid_motif"/>
</dbReference>
<keyword evidence="1" id="KW-0732">Signal</keyword>
<evidence type="ECO:0000259" key="2">
    <source>
        <dbReference type="Pfam" id="PF01551"/>
    </source>
</evidence>
<dbReference type="InterPro" id="IPR016047">
    <property type="entry name" value="M23ase_b-sheet_dom"/>
</dbReference>
<feature type="chain" id="PRO_5018168344" evidence="1">
    <location>
        <begin position="20"/>
        <end position="270"/>
    </location>
</feature>
<proteinExistence type="predicted"/>
<name>A0A3N1PKN8_9GAMM</name>
<evidence type="ECO:0000313" key="3">
    <source>
        <dbReference type="EMBL" id="ROQ27460.1"/>
    </source>
</evidence>
<sequence>MLRRYFWLFALLYAKPLLACSQEPVCVQMQELGQELKLVASNHSSAPVTVRVDAVLSGLKASPGLPAVMELGPKQQKTLQTLTIIAPWKLHYWSRWSRGSVSARQDQDARYRLPWQTGRYKVLQSWGGMFSHDEPFSFYAVDFAMPAGTVVTAARAGRVVAMKMDSTKGCAFARCAGDANYLVLEHSDKTLGEYFHLQPGSALVRIGQWARVGTPLAHSGNTGFSTEPHLHFVVKTAGEDGRPHSLPFVFATQQGDISRLSTGQGYSPSP</sequence>
<keyword evidence="4" id="KW-1185">Reference proteome</keyword>
<dbReference type="InterPro" id="IPR050570">
    <property type="entry name" value="Cell_wall_metabolism_enzyme"/>
</dbReference>
<dbReference type="PANTHER" id="PTHR21666">
    <property type="entry name" value="PEPTIDASE-RELATED"/>
    <property type="match status" value="1"/>
</dbReference>
<evidence type="ECO:0000256" key="1">
    <source>
        <dbReference type="SAM" id="SignalP"/>
    </source>
</evidence>
<gene>
    <name evidence="3" type="ORF">EDC28_104110</name>
</gene>
<dbReference type="EMBL" id="RJUL01000004">
    <property type="protein sequence ID" value="ROQ27460.1"/>
    <property type="molecule type" value="Genomic_DNA"/>
</dbReference>
<comment type="caution">
    <text evidence="3">The sequence shown here is derived from an EMBL/GenBank/DDBJ whole genome shotgun (WGS) entry which is preliminary data.</text>
</comment>
<dbReference type="Gene3D" id="2.70.70.10">
    <property type="entry name" value="Glucose Permease (Domain IIA)"/>
    <property type="match status" value="1"/>
</dbReference>
<dbReference type="CDD" id="cd12797">
    <property type="entry name" value="M23_peptidase"/>
    <property type="match status" value="1"/>
</dbReference>
<dbReference type="SUPFAM" id="SSF51261">
    <property type="entry name" value="Duplicated hybrid motif"/>
    <property type="match status" value="1"/>
</dbReference>
<dbReference type="RefSeq" id="WP_123421319.1">
    <property type="nucleotide sequence ID" value="NZ_RJUL01000004.1"/>
</dbReference>
<protein>
    <submittedName>
        <fullName evidence="3">Peptidase M23-like protein</fullName>
    </submittedName>
</protein>
<evidence type="ECO:0000313" key="4">
    <source>
        <dbReference type="Proteomes" id="UP000268033"/>
    </source>
</evidence>
<dbReference type="GO" id="GO:0004222">
    <property type="term" value="F:metalloendopeptidase activity"/>
    <property type="evidence" value="ECO:0007669"/>
    <property type="project" value="TreeGrafter"/>
</dbReference>
<dbReference type="Proteomes" id="UP000268033">
    <property type="component" value="Unassembled WGS sequence"/>
</dbReference>
<feature type="signal peptide" evidence="1">
    <location>
        <begin position="1"/>
        <end position="19"/>
    </location>
</feature>